<keyword evidence="6" id="KW-0645">Protease</keyword>
<evidence type="ECO:0000259" key="19">
    <source>
        <dbReference type="Pfam" id="PF00326"/>
    </source>
</evidence>
<dbReference type="GO" id="GO:0006508">
    <property type="term" value="P:proteolysis"/>
    <property type="evidence" value="ECO:0007669"/>
    <property type="project" value="UniProtKB-KW"/>
</dbReference>
<keyword evidence="12 18" id="KW-1133">Transmembrane helix</keyword>
<dbReference type="Pfam" id="PF00930">
    <property type="entry name" value="DPPIV_N"/>
    <property type="match status" value="1"/>
</dbReference>
<keyword evidence="13 18" id="KW-0472">Membrane</keyword>
<dbReference type="GO" id="GO:0012505">
    <property type="term" value="C:endomembrane system"/>
    <property type="evidence" value="ECO:0007669"/>
    <property type="project" value="UniProtKB-SubCell"/>
</dbReference>
<evidence type="ECO:0000256" key="8">
    <source>
        <dbReference type="ARBA" id="ARBA00022729"/>
    </source>
</evidence>
<feature type="region of interest" description="Disordered" evidence="17">
    <location>
        <begin position="517"/>
        <end position="554"/>
    </location>
</feature>
<dbReference type="FunFam" id="3.40.50.1820:FF:000003">
    <property type="entry name" value="Dipeptidyl peptidase 4"/>
    <property type="match status" value="1"/>
</dbReference>
<dbReference type="AlphaFoldDB" id="A0ABD2XS95"/>
<dbReference type="EMBL" id="JBJJXI010000002">
    <property type="protein sequence ID" value="KAL3407823.1"/>
    <property type="molecule type" value="Genomic_DNA"/>
</dbReference>
<feature type="transmembrane region" description="Helical" evidence="18">
    <location>
        <begin position="25"/>
        <end position="46"/>
    </location>
</feature>
<keyword evidence="4" id="KW-0031">Aminopeptidase</keyword>
<evidence type="ECO:0000256" key="4">
    <source>
        <dbReference type="ARBA" id="ARBA00022438"/>
    </source>
</evidence>
<dbReference type="GO" id="GO:0005576">
    <property type="term" value="C:extracellular region"/>
    <property type="evidence" value="ECO:0007669"/>
    <property type="project" value="UniProtKB-SubCell"/>
</dbReference>
<evidence type="ECO:0000256" key="1">
    <source>
        <dbReference type="ARBA" id="ARBA00004606"/>
    </source>
</evidence>
<keyword evidence="8" id="KW-0732">Signal</keyword>
<gene>
    <name evidence="21" type="ORF">TKK_000076</name>
</gene>
<evidence type="ECO:0000256" key="18">
    <source>
        <dbReference type="SAM" id="Phobius"/>
    </source>
</evidence>
<proteinExistence type="inferred from homology"/>
<reference evidence="21 22" key="1">
    <citation type="journal article" date="2024" name="bioRxiv">
        <title>A reference genome for Trichogramma kaykai: A tiny desert-dwelling parasitoid wasp with competing sex-ratio distorters.</title>
        <authorList>
            <person name="Culotta J."/>
            <person name="Lindsey A.R."/>
        </authorList>
    </citation>
    <scope>NUCLEOTIDE SEQUENCE [LARGE SCALE GENOMIC DNA]</scope>
    <source>
        <strain evidence="21 22">KSX58</strain>
    </source>
</reference>
<keyword evidence="5" id="KW-0964">Secreted</keyword>
<feature type="domain" description="Dipeptidylpeptidase IV N-terminal" evidence="20">
    <location>
        <begin position="126"/>
        <end position="484"/>
    </location>
</feature>
<dbReference type="GO" id="GO:0004177">
    <property type="term" value="F:aminopeptidase activity"/>
    <property type="evidence" value="ECO:0007669"/>
    <property type="project" value="UniProtKB-KW"/>
</dbReference>
<sequence>MADDNLYDDEELVSTNPNQRNWRGILIALLVIIAVLALIVTSVALLTPPDESSRIKGQRLKLSDVLYGELTPLLFNGTWVNHRQICYRDTWGGVSLLDVSSSNFSSVNLVHDNVFKRFTPAKFSLSPDQKFLLIAHNMKQLFRYSYLAQYTVYDLASGATVAIKIQENGPGGGGGGGQPYLLSARWTPRGHKLVIVHDYDIYYKLDPHSSTSYRVTNNAVPGIISNGLTDWLYEEEILHSSDAIWMSKDSQVLLYASFNDSLVKEQHNTWYGDGGHLVYPEIRSLRYPKPETPNPTVSLFVADLADPNNINVKSVKPPPIIEATDHYLTGATWISPNEICITWMNRLQNLSVISICKNPLWKCQEVQQIQGDEHGAWLDSPSEPPIFTLNGSHYITVAPVKQGAHGNFRHIVIVDVTKKQVFPLTHGQLEVTKILGWDYANNTIYFMGTPALHPSQRHLYRISSVIRSNNNNNNQDDTITCISCSTLINAKSHYPFVDYVPSKISGLIIPDDNKLANEYSREPNKNRSPDADRTTTNATNTTKSSGSSKKDNVKHNQLRAVRTCQYYNTIFSPNLQYFVLECLGPGVPLVALYRTELPKPRFLLMLESNSELEEKMSNIALPQIKKFPVQISGGYSAQVKLYLPPTLRDEEITRYPLVVQAYGAPGSQLVTDIFKLDYNSYLSGKMNMIVAQIDARGSGGQGCRMTQEVYHRAGSVEVADQLEVTEYLRDSLHFVDKRRVAIWGWSYGGFVAAHALFRPDQDVFACGISVAPIVSWDLHDSAYAEKYMGYPNVSSNYQGYLEADLTRKVKDLKGKKFFLIHGTADSNVQFQQSLVLSRHLTDSGILFRQQIYPDIDHSLSGVKEHLYLSMIQFLEDCFVKLTRVEPKAGLSSGGYET</sequence>
<keyword evidence="9" id="KW-0378">Hydrolase</keyword>
<accession>A0ABD2XS95</accession>
<keyword evidence="10" id="KW-0720">Serine protease</keyword>
<evidence type="ECO:0000256" key="14">
    <source>
        <dbReference type="ARBA" id="ARBA00023180"/>
    </source>
</evidence>
<organism evidence="21 22">
    <name type="scientific">Trichogramma kaykai</name>
    <dbReference type="NCBI Taxonomy" id="54128"/>
    <lineage>
        <taxon>Eukaryota</taxon>
        <taxon>Metazoa</taxon>
        <taxon>Ecdysozoa</taxon>
        <taxon>Arthropoda</taxon>
        <taxon>Hexapoda</taxon>
        <taxon>Insecta</taxon>
        <taxon>Pterygota</taxon>
        <taxon>Neoptera</taxon>
        <taxon>Endopterygota</taxon>
        <taxon>Hymenoptera</taxon>
        <taxon>Apocrita</taxon>
        <taxon>Proctotrupomorpha</taxon>
        <taxon>Chalcidoidea</taxon>
        <taxon>Trichogrammatidae</taxon>
        <taxon>Trichogramma</taxon>
    </lineage>
</organism>
<keyword evidence="22" id="KW-1185">Reference proteome</keyword>
<evidence type="ECO:0000256" key="15">
    <source>
        <dbReference type="ARBA" id="ARBA00037847"/>
    </source>
</evidence>
<dbReference type="SUPFAM" id="SSF82171">
    <property type="entry name" value="DPP6 N-terminal domain-like"/>
    <property type="match status" value="1"/>
</dbReference>
<keyword evidence="14" id="KW-0325">Glycoprotein</keyword>
<evidence type="ECO:0000313" key="22">
    <source>
        <dbReference type="Proteomes" id="UP001627154"/>
    </source>
</evidence>
<evidence type="ECO:0000256" key="5">
    <source>
        <dbReference type="ARBA" id="ARBA00022525"/>
    </source>
</evidence>
<dbReference type="InterPro" id="IPR002469">
    <property type="entry name" value="Peptidase_S9B_N"/>
</dbReference>
<dbReference type="Gene3D" id="2.140.10.30">
    <property type="entry name" value="Dipeptidylpeptidase IV, N-terminal domain"/>
    <property type="match status" value="2"/>
</dbReference>
<dbReference type="GO" id="GO:0008236">
    <property type="term" value="F:serine-type peptidase activity"/>
    <property type="evidence" value="ECO:0007669"/>
    <property type="project" value="UniProtKB-KW"/>
</dbReference>
<keyword evidence="7 18" id="KW-0812">Transmembrane</keyword>
<dbReference type="InterPro" id="IPR050278">
    <property type="entry name" value="Serine_Prot_S9B/DPPIV"/>
</dbReference>
<evidence type="ECO:0000256" key="9">
    <source>
        <dbReference type="ARBA" id="ARBA00022801"/>
    </source>
</evidence>
<evidence type="ECO:0000256" key="13">
    <source>
        <dbReference type="ARBA" id="ARBA00023136"/>
    </source>
</evidence>
<keyword evidence="11" id="KW-0735">Signal-anchor</keyword>
<comment type="subcellular location">
    <subcellularLocation>
        <location evidence="15">Endomembrane system</location>
        <topology evidence="15">Single-pass membrane protein</topology>
    </subcellularLocation>
    <subcellularLocation>
        <location evidence="1">Membrane</location>
        <topology evidence="1">Single-pass type II membrane protein</topology>
    </subcellularLocation>
    <subcellularLocation>
        <location evidence="2">Secreted</location>
    </subcellularLocation>
</comment>
<dbReference type="Pfam" id="PF00326">
    <property type="entry name" value="Peptidase_S9"/>
    <property type="match status" value="1"/>
</dbReference>
<evidence type="ECO:0000256" key="11">
    <source>
        <dbReference type="ARBA" id="ARBA00022968"/>
    </source>
</evidence>
<feature type="domain" description="Peptidase S9 prolyl oligopeptidase catalytic" evidence="19">
    <location>
        <begin position="676"/>
        <end position="878"/>
    </location>
</feature>
<dbReference type="InterPro" id="IPR001375">
    <property type="entry name" value="Peptidase_S9_cat"/>
</dbReference>
<dbReference type="PANTHER" id="PTHR11731">
    <property type="entry name" value="PROTEASE FAMILY S9B,C DIPEPTIDYL-PEPTIDASE IV-RELATED"/>
    <property type="match status" value="1"/>
</dbReference>
<evidence type="ECO:0000259" key="20">
    <source>
        <dbReference type="Pfam" id="PF00930"/>
    </source>
</evidence>
<evidence type="ECO:0000256" key="10">
    <source>
        <dbReference type="ARBA" id="ARBA00022825"/>
    </source>
</evidence>
<dbReference type="GO" id="GO:0016020">
    <property type="term" value="C:membrane"/>
    <property type="evidence" value="ECO:0007669"/>
    <property type="project" value="UniProtKB-SubCell"/>
</dbReference>
<dbReference type="PANTHER" id="PTHR11731:SF200">
    <property type="entry name" value="DIPEPTIDYL PEPTIDASE 10, ISOFORM B"/>
    <property type="match status" value="1"/>
</dbReference>
<protein>
    <recommendedName>
        <fullName evidence="16">Venom dipeptidyl peptidase 4</fullName>
    </recommendedName>
</protein>
<evidence type="ECO:0000256" key="16">
    <source>
        <dbReference type="ARBA" id="ARBA00072929"/>
    </source>
</evidence>
<dbReference type="SUPFAM" id="SSF53474">
    <property type="entry name" value="alpha/beta-Hydrolases"/>
    <property type="match status" value="1"/>
</dbReference>
<dbReference type="Gene3D" id="3.40.50.1820">
    <property type="entry name" value="alpha/beta hydrolase"/>
    <property type="match status" value="1"/>
</dbReference>
<evidence type="ECO:0000313" key="21">
    <source>
        <dbReference type="EMBL" id="KAL3407823.1"/>
    </source>
</evidence>
<comment type="similarity">
    <text evidence="3">Belongs to the peptidase S9B family. DPPIV subfamily.</text>
</comment>
<dbReference type="Proteomes" id="UP001627154">
    <property type="component" value="Unassembled WGS sequence"/>
</dbReference>
<evidence type="ECO:0000256" key="17">
    <source>
        <dbReference type="SAM" id="MobiDB-lite"/>
    </source>
</evidence>
<feature type="compositionally biased region" description="Low complexity" evidence="17">
    <location>
        <begin position="534"/>
        <end position="547"/>
    </location>
</feature>
<evidence type="ECO:0000256" key="3">
    <source>
        <dbReference type="ARBA" id="ARBA00010036"/>
    </source>
</evidence>
<feature type="compositionally biased region" description="Basic and acidic residues" evidence="17">
    <location>
        <begin position="517"/>
        <end position="533"/>
    </location>
</feature>
<evidence type="ECO:0000256" key="12">
    <source>
        <dbReference type="ARBA" id="ARBA00022989"/>
    </source>
</evidence>
<name>A0ABD2XS95_9HYME</name>
<evidence type="ECO:0000256" key="7">
    <source>
        <dbReference type="ARBA" id="ARBA00022692"/>
    </source>
</evidence>
<evidence type="ECO:0000256" key="2">
    <source>
        <dbReference type="ARBA" id="ARBA00004613"/>
    </source>
</evidence>
<dbReference type="InterPro" id="IPR029058">
    <property type="entry name" value="AB_hydrolase_fold"/>
</dbReference>
<comment type="caution">
    <text evidence="21">The sequence shown here is derived from an EMBL/GenBank/DDBJ whole genome shotgun (WGS) entry which is preliminary data.</text>
</comment>
<evidence type="ECO:0000256" key="6">
    <source>
        <dbReference type="ARBA" id="ARBA00022670"/>
    </source>
</evidence>